<dbReference type="GO" id="GO:0005829">
    <property type="term" value="C:cytosol"/>
    <property type="evidence" value="ECO:0007669"/>
    <property type="project" value="TreeGrafter"/>
</dbReference>
<dbReference type="InterPro" id="IPR050523">
    <property type="entry name" value="AKR_Detox_Biosynth"/>
</dbReference>
<dbReference type="Pfam" id="PF00248">
    <property type="entry name" value="Aldo_ket_red"/>
    <property type="match status" value="1"/>
</dbReference>
<dbReference type="InterPro" id="IPR036812">
    <property type="entry name" value="NAD(P)_OxRdtase_dom_sf"/>
</dbReference>
<dbReference type="InParanoid" id="A0A397RVP2"/>
<comment type="caution">
    <text evidence="2">The sequence shown here is derived from an EMBL/GenBank/DDBJ whole genome shotgun (WGS) entry which is preliminary data.</text>
</comment>
<dbReference type="AlphaFoldDB" id="A0A397RVP2"/>
<proteinExistence type="predicted"/>
<sequence>MGKRIIQGLMRIDRLSEDELYDLVLFDLDNGINVFDLADCYMDGEAEAKLGRVLKNHKELRDRMYIQTKCSIVRGVNKYYDLSYEHIMESVYASLKRLNISYLDSLLLHRPDILLDPVDIKKAFLELKEKGLVRHFGVSNFSKEAIEYLNSEVDGFIEVNQIQLSLGQMRLLEEELSFNMNTDEGVSHTNGTFFYLKRKGIEIEVWSPFLAGFFEGSIFDDARFPNLNAKLWELANKYHVSKATIATKFLLMLDKNLKVVSGSLNKDHIKECLMAESFNMEKVDWYGLYLAAGKMLP</sequence>
<name>A0A397RVP2_9MOLU</name>
<dbReference type="PANTHER" id="PTHR43364">
    <property type="entry name" value="NADH-SPECIFIC METHYLGLYOXAL REDUCTASE-RELATED"/>
    <property type="match status" value="1"/>
</dbReference>
<organism evidence="2 3">
    <name type="scientific">Anaeroplasma bactoclasticum</name>
    <dbReference type="NCBI Taxonomy" id="2088"/>
    <lineage>
        <taxon>Bacteria</taxon>
        <taxon>Bacillati</taxon>
        <taxon>Mycoplasmatota</taxon>
        <taxon>Mollicutes</taxon>
        <taxon>Anaeroplasmatales</taxon>
        <taxon>Anaeroplasmataceae</taxon>
        <taxon>Anaeroplasma</taxon>
    </lineage>
</organism>
<protein>
    <submittedName>
        <fullName evidence="2">Putative oxidoreductase</fullName>
    </submittedName>
</protein>
<reference evidence="2 3" key="1">
    <citation type="submission" date="2018-08" db="EMBL/GenBank/DDBJ databases">
        <title>Genomic Encyclopedia of Archaeal and Bacterial Type Strains, Phase II (KMG-II): from individual species to whole genera.</title>
        <authorList>
            <person name="Goeker M."/>
        </authorList>
    </citation>
    <scope>NUCLEOTIDE SEQUENCE [LARGE SCALE GENOMIC DNA]</scope>
    <source>
        <strain evidence="2 3">ATCC 27112</strain>
    </source>
</reference>
<evidence type="ECO:0000313" key="3">
    <source>
        <dbReference type="Proteomes" id="UP000266506"/>
    </source>
</evidence>
<keyword evidence="3" id="KW-1185">Reference proteome</keyword>
<dbReference type="SUPFAM" id="SSF51430">
    <property type="entry name" value="NAD(P)-linked oxidoreductase"/>
    <property type="match status" value="1"/>
</dbReference>
<gene>
    <name evidence="2" type="ORF">EI71_00201</name>
</gene>
<dbReference type="InterPro" id="IPR023210">
    <property type="entry name" value="NADP_OxRdtase_dom"/>
</dbReference>
<feature type="domain" description="NADP-dependent oxidoreductase" evidence="1">
    <location>
        <begin position="4"/>
        <end position="282"/>
    </location>
</feature>
<dbReference type="PRINTS" id="PR00069">
    <property type="entry name" value="ALDKETRDTASE"/>
</dbReference>
<dbReference type="InterPro" id="IPR020471">
    <property type="entry name" value="AKR"/>
</dbReference>
<dbReference type="FunCoup" id="A0A397RVP2">
    <property type="interactions" value="3"/>
</dbReference>
<dbReference type="GO" id="GO:0016491">
    <property type="term" value="F:oxidoreductase activity"/>
    <property type="evidence" value="ECO:0007669"/>
    <property type="project" value="InterPro"/>
</dbReference>
<evidence type="ECO:0000259" key="1">
    <source>
        <dbReference type="Pfam" id="PF00248"/>
    </source>
</evidence>
<dbReference type="Gene3D" id="3.20.20.100">
    <property type="entry name" value="NADP-dependent oxidoreductase domain"/>
    <property type="match status" value="1"/>
</dbReference>
<dbReference type="PANTHER" id="PTHR43364:SF1">
    <property type="entry name" value="OXIDOREDUCTASE YDHF"/>
    <property type="match status" value="1"/>
</dbReference>
<dbReference type="Proteomes" id="UP000266506">
    <property type="component" value="Unassembled WGS sequence"/>
</dbReference>
<evidence type="ECO:0000313" key="2">
    <source>
        <dbReference type="EMBL" id="RIA78253.1"/>
    </source>
</evidence>
<accession>A0A397RVP2</accession>
<dbReference type="RefSeq" id="WP_162849640.1">
    <property type="nucleotide sequence ID" value="NZ_QXEV01000002.1"/>
</dbReference>
<dbReference type="EMBL" id="QXEV01000002">
    <property type="protein sequence ID" value="RIA78253.1"/>
    <property type="molecule type" value="Genomic_DNA"/>
</dbReference>